<comment type="subunit">
    <text evidence="5 7">Monomer.</text>
</comment>
<feature type="binding site" evidence="5">
    <location>
        <position position="92"/>
    </location>
    <ligand>
        <name>AMP</name>
        <dbReference type="ChEBI" id="CHEBI:456215"/>
    </ligand>
</feature>
<dbReference type="InterPro" id="IPR000850">
    <property type="entry name" value="Adenylat/UMP-CMP_kin"/>
</dbReference>
<dbReference type="EMBL" id="CP001997">
    <property type="protein sequence ID" value="ADE56783.1"/>
    <property type="molecule type" value="Genomic_DNA"/>
</dbReference>
<keyword evidence="5" id="KW-0862">Zinc</keyword>
<dbReference type="FunFam" id="3.40.50.300:FF:000106">
    <property type="entry name" value="Adenylate kinase mitochondrial"/>
    <property type="match status" value="1"/>
</dbReference>
<dbReference type="InterPro" id="IPR027417">
    <property type="entry name" value="P-loop_NTPase"/>
</dbReference>
<dbReference type="GO" id="GO:0005737">
    <property type="term" value="C:cytoplasm"/>
    <property type="evidence" value="ECO:0007669"/>
    <property type="project" value="UniProtKB-SubCell"/>
</dbReference>
<organism evidence="9 10">
    <name type="scientific">Aminobacterium colombiense (strain DSM 12261 / ALA-1)</name>
    <dbReference type="NCBI Taxonomy" id="572547"/>
    <lineage>
        <taxon>Bacteria</taxon>
        <taxon>Thermotogati</taxon>
        <taxon>Synergistota</taxon>
        <taxon>Synergistia</taxon>
        <taxon>Synergistales</taxon>
        <taxon>Aminobacteriaceae</taxon>
        <taxon>Aminobacterium</taxon>
    </lineage>
</organism>
<gene>
    <name evidence="5" type="primary">adk</name>
    <name evidence="9" type="ordered locus">Amico_0648</name>
</gene>
<evidence type="ECO:0000256" key="6">
    <source>
        <dbReference type="RuleBase" id="RU003330"/>
    </source>
</evidence>
<dbReference type="GO" id="GO:0044209">
    <property type="term" value="P:AMP salvage"/>
    <property type="evidence" value="ECO:0007669"/>
    <property type="project" value="UniProtKB-UniRule"/>
</dbReference>
<dbReference type="Proteomes" id="UP000002366">
    <property type="component" value="Chromosome"/>
</dbReference>
<feature type="binding site" evidence="5">
    <location>
        <position position="160"/>
    </location>
    <ligand>
        <name>AMP</name>
        <dbReference type="ChEBI" id="CHEBI:456215"/>
    </ligand>
</feature>
<dbReference type="GO" id="GO:0005524">
    <property type="term" value="F:ATP binding"/>
    <property type="evidence" value="ECO:0007669"/>
    <property type="project" value="UniProtKB-UniRule"/>
</dbReference>
<dbReference type="GO" id="GO:0008270">
    <property type="term" value="F:zinc ion binding"/>
    <property type="evidence" value="ECO:0007669"/>
    <property type="project" value="UniProtKB-UniRule"/>
</dbReference>
<dbReference type="CDD" id="cd01428">
    <property type="entry name" value="ADK"/>
    <property type="match status" value="1"/>
</dbReference>
<keyword evidence="2 5" id="KW-0545">Nucleotide biosynthesis</keyword>
<dbReference type="PROSITE" id="PS00113">
    <property type="entry name" value="ADENYLATE_KINASE"/>
    <property type="match status" value="1"/>
</dbReference>
<proteinExistence type="inferred from homology"/>
<evidence type="ECO:0000313" key="9">
    <source>
        <dbReference type="EMBL" id="ADE56783.1"/>
    </source>
</evidence>
<evidence type="ECO:0000259" key="8">
    <source>
        <dbReference type="Pfam" id="PF05191"/>
    </source>
</evidence>
<comment type="pathway">
    <text evidence="5">Purine metabolism; AMP biosynthesis via salvage pathway; AMP from ADP: step 1/1.</text>
</comment>
<comment type="function">
    <text evidence="5">Catalyzes the reversible transfer of the terminal phosphate group between ATP and AMP. Plays an important role in cellular energy homeostasis and in adenine nucleotide metabolism.</text>
</comment>
<feature type="binding site" evidence="5">
    <location>
        <begin position="136"/>
        <end position="137"/>
    </location>
    <ligand>
        <name>ATP</name>
        <dbReference type="ChEBI" id="CHEBI:30616"/>
    </ligand>
</feature>
<accession>D5EE01</accession>
<dbReference type="NCBIfam" id="TIGR01351">
    <property type="entry name" value="adk"/>
    <property type="match status" value="1"/>
</dbReference>
<dbReference type="OrthoDB" id="9805030at2"/>
<keyword evidence="10" id="KW-1185">Reference proteome</keyword>
<comment type="similarity">
    <text evidence="5 6">Belongs to the adenylate kinase family.</text>
</comment>
<dbReference type="InterPro" id="IPR007862">
    <property type="entry name" value="Adenylate_kinase_lid-dom"/>
</dbReference>
<feature type="binding site" evidence="5">
    <location>
        <position position="199"/>
    </location>
    <ligand>
        <name>ATP</name>
        <dbReference type="ChEBI" id="CHEBI:30616"/>
    </ligand>
</feature>
<evidence type="ECO:0000256" key="1">
    <source>
        <dbReference type="ARBA" id="ARBA00022679"/>
    </source>
</evidence>
<dbReference type="NCBIfam" id="NF001380">
    <property type="entry name" value="PRK00279.1-2"/>
    <property type="match status" value="1"/>
</dbReference>
<dbReference type="Pfam" id="PF00406">
    <property type="entry name" value="ADK"/>
    <property type="match status" value="1"/>
</dbReference>
<dbReference type="KEGG" id="aco:Amico_0648"/>
<feature type="binding site" evidence="5">
    <location>
        <position position="150"/>
    </location>
    <ligand>
        <name>Zn(2+)</name>
        <dbReference type="ChEBI" id="CHEBI:29105"/>
        <note>structural</note>
    </ligand>
</feature>
<dbReference type="NCBIfam" id="NF011100">
    <property type="entry name" value="PRK14527.1"/>
    <property type="match status" value="1"/>
</dbReference>
<reference evidence="9 10" key="1">
    <citation type="journal article" date="2010" name="Stand. Genomic Sci.">
        <title>Complete genome sequence of Aminobacterium colombiense type strain (ALA-1).</title>
        <authorList>
            <person name="Chertkov O."/>
            <person name="Sikorski J."/>
            <person name="Brambilla E."/>
            <person name="Lapidus A."/>
            <person name="Copeland A."/>
            <person name="Glavina Del Rio T."/>
            <person name="Nolan M."/>
            <person name="Lucas S."/>
            <person name="Tice H."/>
            <person name="Cheng J.F."/>
            <person name="Han C."/>
            <person name="Detter J.C."/>
            <person name="Bruce D."/>
            <person name="Tapia R."/>
            <person name="Goodwin L."/>
            <person name="Pitluck S."/>
            <person name="Liolios K."/>
            <person name="Ivanova N."/>
            <person name="Mavromatis K."/>
            <person name="Ovchinnikova G."/>
            <person name="Pati A."/>
            <person name="Chen A."/>
            <person name="Palaniappan K."/>
            <person name="Land M."/>
            <person name="Hauser L."/>
            <person name="Chang Y.J."/>
            <person name="Jeffries C.D."/>
            <person name="Spring S."/>
            <person name="Rohde M."/>
            <person name="Goker M."/>
            <person name="Bristow J."/>
            <person name="Eisen J.A."/>
            <person name="Markowitz V."/>
            <person name="Hugenholtz P."/>
            <person name="Kyrpides N.C."/>
            <person name="Klenk H.P."/>
        </authorList>
    </citation>
    <scope>NUCLEOTIDE SEQUENCE [LARGE SCALE GENOMIC DNA]</scope>
    <source>
        <strain evidence="10">DSM 12261 / ALA-1</strain>
    </source>
</reference>
<keyword evidence="5" id="KW-0963">Cytoplasm</keyword>
<dbReference type="STRING" id="572547.Amico_0648"/>
<protein>
    <recommendedName>
        <fullName evidence="5 7">Adenylate kinase</fullName>
        <shortName evidence="5">AK</shortName>
        <ecNumber evidence="5 7">2.7.4.3</ecNumber>
    </recommendedName>
    <alternativeName>
        <fullName evidence="5">ATP-AMP transphosphorylase</fullName>
    </alternativeName>
    <alternativeName>
        <fullName evidence="5">ATP:AMP phosphotransferase</fullName>
    </alternativeName>
    <alternativeName>
        <fullName evidence="5">Adenylate monophosphate kinase</fullName>
    </alternativeName>
</protein>
<keyword evidence="1 5" id="KW-0808">Transferase</keyword>
<evidence type="ECO:0000313" key="10">
    <source>
        <dbReference type="Proteomes" id="UP000002366"/>
    </source>
</evidence>
<evidence type="ECO:0000256" key="7">
    <source>
        <dbReference type="RuleBase" id="RU003331"/>
    </source>
</evidence>
<feature type="binding site" evidence="5">
    <location>
        <position position="153"/>
    </location>
    <ligand>
        <name>Zn(2+)</name>
        <dbReference type="ChEBI" id="CHEBI:29105"/>
        <note>structural</note>
    </ligand>
</feature>
<keyword evidence="3 5" id="KW-0547">Nucleotide-binding</keyword>
<dbReference type="eggNOG" id="COG0563">
    <property type="taxonomic scope" value="Bacteria"/>
</dbReference>
<dbReference type="AlphaFoldDB" id="D5EE01"/>
<feature type="binding site" evidence="5">
    <location>
        <position position="133"/>
    </location>
    <ligand>
        <name>Zn(2+)</name>
        <dbReference type="ChEBI" id="CHEBI:29105"/>
        <note>structural</note>
    </ligand>
</feature>
<dbReference type="SUPFAM" id="SSF52540">
    <property type="entry name" value="P-loop containing nucleoside triphosphate hydrolases"/>
    <property type="match status" value="1"/>
</dbReference>
<dbReference type="RefSeq" id="WP_013048049.1">
    <property type="nucleotide sequence ID" value="NC_014011.1"/>
</dbReference>
<feature type="binding site" evidence="5">
    <location>
        <begin position="57"/>
        <end position="59"/>
    </location>
    <ligand>
        <name>AMP</name>
        <dbReference type="ChEBI" id="CHEBI:456215"/>
    </ligand>
</feature>
<dbReference type="HOGENOM" id="CLU_032354_1_2_0"/>
<dbReference type="GO" id="GO:0004017">
    <property type="term" value="F:AMP kinase activity"/>
    <property type="evidence" value="ECO:0007669"/>
    <property type="project" value="UniProtKB-UniRule"/>
</dbReference>
<feature type="binding site" evidence="5">
    <location>
        <position position="127"/>
    </location>
    <ligand>
        <name>ATP</name>
        <dbReference type="ChEBI" id="CHEBI:30616"/>
    </ligand>
</feature>
<dbReference type="UniPathway" id="UPA00588">
    <property type="reaction ID" value="UER00649"/>
</dbReference>
<comment type="catalytic activity">
    <reaction evidence="5 7">
        <text>AMP + ATP = 2 ADP</text>
        <dbReference type="Rhea" id="RHEA:12973"/>
        <dbReference type="ChEBI" id="CHEBI:30616"/>
        <dbReference type="ChEBI" id="CHEBI:456215"/>
        <dbReference type="ChEBI" id="CHEBI:456216"/>
        <dbReference type="EC" id="2.7.4.3"/>
    </reaction>
</comment>
<dbReference type="InterPro" id="IPR006259">
    <property type="entry name" value="Adenyl_kin_sub"/>
</dbReference>
<dbReference type="EC" id="2.7.4.3" evidence="5 7"/>
<feature type="binding site" evidence="5">
    <location>
        <position position="130"/>
    </location>
    <ligand>
        <name>Zn(2+)</name>
        <dbReference type="ChEBI" id="CHEBI:29105"/>
        <note>structural</note>
    </ligand>
</feature>
<sequence length="218" mass="24179">MRVILLGPPGAGKGTQAAEIKTKYKVAHISTGDILRQNVKEKTKLGCQAQEFMNGGKLVPDEIIVGMMGERLKEKDCEKGFLLDGFPRTVPQAEALDQLLATMNLSLDAVILLDVDDEVVVKRLCGRRMCRQCGEIYHVTFKPSSQGMRCEKCGGELFQRDDDKETVIRSRLKVYHDQTAPLISYYDEKGLLRKVNAGTSSSSVMAEIEALVQEKVAE</sequence>
<feature type="binding site" evidence="5">
    <location>
        <position position="171"/>
    </location>
    <ligand>
        <name>AMP</name>
        <dbReference type="ChEBI" id="CHEBI:456215"/>
    </ligand>
</feature>
<comment type="subcellular location">
    <subcellularLocation>
        <location evidence="5 7">Cytoplasm</location>
    </subcellularLocation>
</comment>
<dbReference type="Gene3D" id="3.40.50.300">
    <property type="entry name" value="P-loop containing nucleotide triphosphate hydrolases"/>
    <property type="match status" value="1"/>
</dbReference>
<dbReference type="InterPro" id="IPR033690">
    <property type="entry name" value="Adenylat_kinase_CS"/>
</dbReference>
<dbReference type="PRINTS" id="PR00094">
    <property type="entry name" value="ADENYLTKNASE"/>
</dbReference>
<evidence type="ECO:0000256" key="2">
    <source>
        <dbReference type="ARBA" id="ARBA00022727"/>
    </source>
</evidence>
<comment type="domain">
    <text evidence="5">Consists of three domains, a large central CORE domain and two small peripheral domains, NMPbind and LID, which undergo movements during catalysis. The LID domain closes over the site of phosphoryl transfer upon ATP binding. Assembling and dissambling the active center during each catalytic cycle provides an effective means to prevent ATP hydrolysis. Some bacteria have evolved a zinc-coordinating structure that stabilizes the LID domain.</text>
</comment>
<keyword evidence="5 7" id="KW-0067">ATP-binding</keyword>
<evidence type="ECO:0000256" key="3">
    <source>
        <dbReference type="ARBA" id="ARBA00022741"/>
    </source>
</evidence>
<keyword evidence="5" id="KW-0479">Metal-binding</keyword>
<feature type="region of interest" description="NMP" evidence="5">
    <location>
        <begin position="30"/>
        <end position="59"/>
    </location>
</feature>
<feature type="binding site" evidence="5">
    <location>
        <position position="36"/>
    </location>
    <ligand>
        <name>AMP</name>
        <dbReference type="ChEBI" id="CHEBI:456215"/>
    </ligand>
</feature>
<dbReference type="HAMAP" id="MF_00235">
    <property type="entry name" value="Adenylate_kinase_Adk"/>
    <property type="match status" value="1"/>
</dbReference>
<name>D5EE01_AMICL</name>
<feature type="binding site" evidence="5">
    <location>
        <begin position="10"/>
        <end position="15"/>
    </location>
    <ligand>
        <name>ATP</name>
        <dbReference type="ChEBI" id="CHEBI:30616"/>
    </ligand>
</feature>
<dbReference type="Pfam" id="PF05191">
    <property type="entry name" value="ADK_lid"/>
    <property type="match status" value="1"/>
</dbReference>
<evidence type="ECO:0000256" key="5">
    <source>
        <dbReference type="HAMAP-Rule" id="MF_00235"/>
    </source>
</evidence>
<keyword evidence="4 5" id="KW-0418">Kinase</keyword>
<feature type="region of interest" description="LID" evidence="5">
    <location>
        <begin position="126"/>
        <end position="163"/>
    </location>
</feature>
<dbReference type="NCBIfam" id="NF001381">
    <property type="entry name" value="PRK00279.1-3"/>
    <property type="match status" value="1"/>
</dbReference>
<feature type="binding site" evidence="5">
    <location>
        <position position="31"/>
    </location>
    <ligand>
        <name>AMP</name>
        <dbReference type="ChEBI" id="CHEBI:456215"/>
    </ligand>
</feature>
<dbReference type="PANTHER" id="PTHR23359">
    <property type="entry name" value="NUCLEOTIDE KINASE"/>
    <property type="match status" value="1"/>
</dbReference>
<evidence type="ECO:0000256" key="4">
    <source>
        <dbReference type="ARBA" id="ARBA00022777"/>
    </source>
</evidence>
<feature type="binding site" evidence="5">
    <location>
        <begin position="85"/>
        <end position="88"/>
    </location>
    <ligand>
        <name>AMP</name>
        <dbReference type="ChEBI" id="CHEBI:456215"/>
    </ligand>
</feature>
<feature type="domain" description="Adenylate kinase active site lid" evidence="8">
    <location>
        <begin position="127"/>
        <end position="162"/>
    </location>
</feature>